<dbReference type="Gene3D" id="3.30.160.250">
    <property type="match status" value="1"/>
</dbReference>
<protein>
    <submittedName>
        <fullName evidence="2">Type II toxin-antitoxin system HicB family antitoxin</fullName>
    </submittedName>
</protein>
<evidence type="ECO:0000313" key="2">
    <source>
        <dbReference type="EMBL" id="QLL64609.1"/>
    </source>
</evidence>
<dbReference type="InterPro" id="IPR010982">
    <property type="entry name" value="Lambda_DNA-bd_dom_sf"/>
</dbReference>
<dbReference type="AlphaFoldDB" id="A0A859QYQ0"/>
<dbReference type="SUPFAM" id="SSF47413">
    <property type="entry name" value="lambda repressor-like DNA-binding domains"/>
    <property type="match status" value="1"/>
</dbReference>
<reference evidence="2 3" key="1">
    <citation type="submission" date="2019-06" db="EMBL/GenBank/DDBJ databases">
        <title>Complete genome sequence of Ensifer mexicanus ITTG R7 isolated from nodules of Acacia angustissima (Mill.) Kuntze.</title>
        <authorList>
            <person name="Rincon-Rosales R."/>
            <person name="Rogel M.A."/>
            <person name="Guerrero G."/>
            <person name="Rincon-Molina C.I."/>
            <person name="Lopez-Lopez A."/>
            <person name="Martinez-Romero E."/>
        </authorList>
    </citation>
    <scope>NUCLEOTIDE SEQUENCE [LARGE SCALE GENOMIC DNA]</scope>
    <source>
        <strain evidence="2 3">ITTG R7</strain>
        <plasmid evidence="3">pemeittgr7b</plasmid>
    </source>
</reference>
<dbReference type="SUPFAM" id="SSF143100">
    <property type="entry name" value="TTHA1013/TTHA0281-like"/>
    <property type="match status" value="1"/>
</dbReference>
<keyword evidence="3" id="KW-1185">Reference proteome</keyword>
<evidence type="ECO:0000313" key="3">
    <source>
        <dbReference type="Proteomes" id="UP000510721"/>
    </source>
</evidence>
<keyword evidence="2" id="KW-0614">Plasmid</keyword>
<dbReference type="EMBL" id="CP041240">
    <property type="protein sequence ID" value="QLL64609.1"/>
    <property type="molecule type" value="Genomic_DNA"/>
</dbReference>
<name>A0A859QYQ0_9HYPH</name>
<dbReference type="GO" id="GO:0003677">
    <property type="term" value="F:DNA binding"/>
    <property type="evidence" value="ECO:0007669"/>
    <property type="project" value="InterPro"/>
</dbReference>
<sequence>MDEAEDGTISWMVTAPAFPEVTTFGDTQPNACLEGLKAIEEAIAARIVDGEEIPLPLSETKGVGRYVEVPVLTFLKCGLYVICKAKDVSRAELARRLGWHREQVDRLFRLDHKSQMDQIEAAYKALDVPLDVKVDFDFPAAA</sequence>
<proteinExistence type="predicted"/>
<gene>
    <name evidence="2" type="ORF">FKV68_23945</name>
</gene>
<organism evidence="2 3">
    <name type="scientific">Sinorhizobium mexicanum</name>
    <dbReference type="NCBI Taxonomy" id="375549"/>
    <lineage>
        <taxon>Bacteria</taxon>
        <taxon>Pseudomonadati</taxon>
        <taxon>Pseudomonadota</taxon>
        <taxon>Alphaproteobacteria</taxon>
        <taxon>Hyphomicrobiales</taxon>
        <taxon>Rhizobiaceae</taxon>
        <taxon>Sinorhizobium/Ensifer group</taxon>
        <taxon>Sinorhizobium</taxon>
    </lineage>
</organism>
<dbReference type="InterPro" id="IPR035069">
    <property type="entry name" value="TTHA1013/TTHA0281-like"/>
</dbReference>
<dbReference type="Proteomes" id="UP000510721">
    <property type="component" value="Plasmid pEmeITTGR7b"/>
</dbReference>
<feature type="domain" description="HTH cro/C1-type" evidence="1">
    <location>
        <begin position="79"/>
        <end position="133"/>
    </location>
</feature>
<dbReference type="PROSITE" id="PS50943">
    <property type="entry name" value="HTH_CROC1"/>
    <property type="match status" value="1"/>
</dbReference>
<dbReference type="KEGG" id="emx:FKV68_23945"/>
<accession>A0A859QYQ0</accession>
<evidence type="ECO:0000259" key="1">
    <source>
        <dbReference type="PROSITE" id="PS50943"/>
    </source>
</evidence>
<dbReference type="CDD" id="cd00093">
    <property type="entry name" value="HTH_XRE"/>
    <property type="match status" value="1"/>
</dbReference>
<dbReference type="InterPro" id="IPR001387">
    <property type="entry name" value="Cro/C1-type_HTH"/>
</dbReference>
<geneLocation type="plasmid" evidence="3">
    <name>pemeittgr7b</name>
</geneLocation>